<evidence type="ECO:0008006" key="2">
    <source>
        <dbReference type="Google" id="ProtNLM"/>
    </source>
</evidence>
<dbReference type="EMBL" id="MN739435">
    <property type="protein sequence ID" value="QHT04599.1"/>
    <property type="molecule type" value="Genomic_DNA"/>
</dbReference>
<dbReference type="AlphaFoldDB" id="A0A6C0CLP7"/>
<proteinExistence type="predicted"/>
<name>A0A6C0CLP7_9ZZZZ</name>
<sequence>MVIIKTQFHLINSDVTDPDQIITGEALQRRCDYFLADSLDHLRVNPNMHSEIDKKGITPNTLPIELTTKTSTAPVFIYCKSDRVPSKEVFLRIAKEFYLVLHNSDGNVIWSKYAYLVEIPNLLRVFAQNCTIDHPKFEPIPIGIANSMWPHGNLKVLLAAIKRIKNGEIPKRSTVYYNCKIHNACAPRIQCDAVMTKKGIKNQPAVPYPQYLETLASYKYAICPEGGGIDTHRLWECLYLGVTPIVLRNYMTEYFNKHLDNRLILLDKWEDLDLSTL</sequence>
<protein>
    <recommendedName>
        <fullName evidence="2">Exostosin GT47 domain-containing protein</fullName>
    </recommendedName>
</protein>
<reference evidence="1" key="1">
    <citation type="journal article" date="2020" name="Nature">
        <title>Giant virus diversity and host interactions through global metagenomics.</title>
        <authorList>
            <person name="Schulz F."/>
            <person name="Roux S."/>
            <person name="Paez-Espino D."/>
            <person name="Jungbluth S."/>
            <person name="Walsh D.A."/>
            <person name="Denef V.J."/>
            <person name="McMahon K.D."/>
            <person name="Konstantinidis K.T."/>
            <person name="Eloe-Fadrosh E.A."/>
            <person name="Kyrpides N.C."/>
            <person name="Woyke T."/>
        </authorList>
    </citation>
    <scope>NUCLEOTIDE SEQUENCE</scope>
    <source>
        <strain evidence="1">GVMAG-M-3300021343-4</strain>
    </source>
</reference>
<evidence type="ECO:0000313" key="1">
    <source>
        <dbReference type="EMBL" id="QHT04599.1"/>
    </source>
</evidence>
<organism evidence="1">
    <name type="scientific">viral metagenome</name>
    <dbReference type="NCBI Taxonomy" id="1070528"/>
    <lineage>
        <taxon>unclassified sequences</taxon>
        <taxon>metagenomes</taxon>
        <taxon>organismal metagenomes</taxon>
    </lineage>
</organism>
<accession>A0A6C0CLP7</accession>